<dbReference type="GO" id="GO:1990904">
    <property type="term" value="C:ribonucleoprotein complex"/>
    <property type="evidence" value="ECO:0007669"/>
    <property type="project" value="UniProtKB-KW"/>
</dbReference>
<dbReference type="PANTHER" id="PTHR13274:SF2">
    <property type="entry name" value="SMALL RIBOSOMAL SUBUNIT PROTEIN MS25"/>
    <property type="match status" value="1"/>
</dbReference>
<protein>
    <recommendedName>
        <fullName evidence="5">Ribosomal protein/NADH dehydrogenase domain-containing protein</fullName>
    </recommendedName>
</protein>
<dbReference type="OrthoDB" id="1696305at2759"/>
<dbReference type="EMBL" id="JAANIT010002008">
    <property type="protein sequence ID" value="KAG1537875.1"/>
    <property type="molecule type" value="Genomic_DNA"/>
</dbReference>
<accession>A0A9P6Y2F5</accession>
<comment type="subcellular location">
    <subcellularLocation>
        <location evidence="1">Mitochondrion</location>
    </subcellularLocation>
</comment>
<comment type="caution">
    <text evidence="6">The sequence shown here is derived from an EMBL/GenBank/DDBJ whole genome shotgun (WGS) entry which is preliminary data.</text>
</comment>
<keyword evidence="2" id="KW-0689">Ribosomal protein</keyword>
<dbReference type="InterPro" id="IPR007741">
    <property type="entry name" value="Ribosomal_mL43/mS25/NADH_DH"/>
</dbReference>
<organism evidence="6 7">
    <name type="scientific">Rhizopus oryzae</name>
    <name type="common">Mucormycosis agent</name>
    <name type="synonym">Rhizopus arrhizus var. delemar</name>
    <dbReference type="NCBI Taxonomy" id="64495"/>
    <lineage>
        <taxon>Eukaryota</taxon>
        <taxon>Fungi</taxon>
        <taxon>Fungi incertae sedis</taxon>
        <taxon>Mucoromycota</taxon>
        <taxon>Mucoromycotina</taxon>
        <taxon>Mucoromycetes</taxon>
        <taxon>Mucorales</taxon>
        <taxon>Mucorineae</taxon>
        <taxon>Rhizopodaceae</taxon>
        <taxon>Rhizopus</taxon>
    </lineage>
</organism>
<dbReference type="InterPro" id="IPR040049">
    <property type="entry name" value="Ribosomal_mS25/mL61"/>
</dbReference>
<proteinExistence type="predicted"/>
<dbReference type="OMA" id="HNEHIKF"/>
<evidence type="ECO:0000256" key="3">
    <source>
        <dbReference type="ARBA" id="ARBA00023128"/>
    </source>
</evidence>
<reference evidence="6" key="1">
    <citation type="journal article" date="2020" name="Microb. Genom.">
        <title>Genetic diversity of clinical and environmental Mucorales isolates obtained from an investigation of mucormycosis cases among solid organ transplant recipients.</title>
        <authorList>
            <person name="Nguyen M.H."/>
            <person name="Kaul D."/>
            <person name="Muto C."/>
            <person name="Cheng S.J."/>
            <person name="Richter R.A."/>
            <person name="Bruno V.M."/>
            <person name="Liu G."/>
            <person name="Beyhan S."/>
            <person name="Sundermann A.J."/>
            <person name="Mounaud S."/>
            <person name="Pasculle A.W."/>
            <person name="Nierman W.C."/>
            <person name="Driscoll E."/>
            <person name="Cumbie R."/>
            <person name="Clancy C.J."/>
            <person name="Dupont C.L."/>
        </authorList>
    </citation>
    <scope>NUCLEOTIDE SEQUENCE</scope>
    <source>
        <strain evidence="6">GL16</strain>
    </source>
</reference>
<evidence type="ECO:0000256" key="2">
    <source>
        <dbReference type="ARBA" id="ARBA00022980"/>
    </source>
</evidence>
<dbReference type="Pfam" id="PF05047">
    <property type="entry name" value="L51_S25_CI-B8"/>
    <property type="match status" value="1"/>
</dbReference>
<evidence type="ECO:0000259" key="5">
    <source>
        <dbReference type="SMART" id="SM00916"/>
    </source>
</evidence>
<dbReference type="AlphaFoldDB" id="A0A9P6Y2F5"/>
<dbReference type="InterPro" id="IPR036249">
    <property type="entry name" value="Thioredoxin-like_sf"/>
</dbReference>
<name>A0A9P6Y2F5_RHIOR</name>
<keyword evidence="4" id="KW-0687">Ribonucleoprotein</keyword>
<evidence type="ECO:0000313" key="6">
    <source>
        <dbReference type="EMBL" id="KAG1537875.1"/>
    </source>
</evidence>
<dbReference type="GO" id="GO:0003735">
    <property type="term" value="F:structural constituent of ribosome"/>
    <property type="evidence" value="ECO:0007669"/>
    <property type="project" value="InterPro"/>
</dbReference>
<gene>
    <name evidence="6" type="ORF">G6F51_010110</name>
</gene>
<dbReference type="GO" id="GO:0005840">
    <property type="term" value="C:ribosome"/>
    <property type="evidence" value="ECO:0007669"/>
    <property type="project" value="UniProtKB-KW"/>
</dbReference>
<dbReference type="Proteomes" id="UP000717996">
    <property type="component" value="Unassembled WGS sequence"/>
</dbReference>
<evidence type="ECO:0000313" key="7">
    <source>
        <dbReference type="Proteomes" id="UP000717996"/>
    </source>
</evidence>
<dbReference type="PANTHER" id="PTHR13274">
    <property type="entry name" value="MITOCHONDRIAL RIBOSOMAL PROTEIN S25"/>
    <property type="match status" value="1"/>
</dbReference>
<dbReference type="SMART" id="SM00916">
    <property type="entry name" value="L51_S25_CI-B8"/>
    <property type="match status" value="1"/>
</dbReference>
<feature type="domain" description="Ribosomal protein/NADH dehydrogenase" evidence="5">
    <location>
        <begin position="39"/>
        <end position="110"/>
    </location>
</feature>
<dbReference type="SUPFAM" id="SSF52833">
    <property type="entry name" value="Thioredoxin-like"/>
    <property type="match status" value="1"/>
</dbReference>
<evidence type="ECO:0000256" key="4">
    <source>
        <dbReference type="ARBA" id="ARBA00023274"/>
    </source>
</evidence>
<dbReference type="Gene3D" id="3.40.30.10">
    <property type="entry name" value="Glutaredoxin"/>
    <property type="match status" value="1"/>
</dbReference>
<sequence length="110" mass="12115">MSLRTLKSTKEILQQLKSGSGAAQLPSNISKIALTFALKGKNESASARHFLNENLPRIQYNNPQVEYEVNKVADANIKPTVTLHFRNGASKTLDIARVKSSTICDQIFAN</sequence>
<dbReference type="GO" id="GO:0005739">
    <property type="term" value="C:mitochondrion"/>
    <property type="evidence" value="ECO:0007669"/>
    <property type="project" value="UniProtKB-SubCell"/>
</dbReference>
<evidence type="ECO:0000256" key="1">
    <source>
        <dbReference type="ARBA" id="ARBA00004173"/>
    </source>
</evidence>
<keyword evidence="3" id="KW-0496">Mitochondrion</keyword>